<keyword evidence="3" id="KW-1185">Reference proteome</keyword>
<feature type="signal peptide" evidence="1">
    <location>
        <begin position="1"/>
        <end position="23"/>
    </location>
</feature>
<evidence type="ECO:0000313" key="3">
    <source>
        <dbReference type="Proteomes" id="UP000030750"/>
    </source>
</evidence>
<sequence length="180" mass="19399">MNSFYRTTAAVCLLAFCGLESEAALNKKCTFTVEEVEEADYIYANFVRNGKLPTHISEVTRDQQLVDSLTQEVQAREATAAEGACETLVKESNFKTMFHHAFEYENDTPPSYSQLLQDALGAGLAVFGEEYFNGLIARTAKLEEMTADDLKAPAEDAAAATAVPTILIAGLVAMLAAGSA</sequence>
<name>U6LYF0_9EIME</name>
<evidence type="ECO:0000313" key="2">
    <source>
        <dbReference type="EMBL" id="CDJ54288.1"/>
    </source>
</evidence>
<reference evidence="2" key="2">
    <citation type="submission" date="2013-10" db="EMBL/GenBank/DDBJ databases">
        <authorList>
            <person name="Aslett M."/>
        </authorList>
    </citation>
    <scope>NUCLEOTIDE SEQUENCE [LARGE SCALE GENOMIC DNA]</scope>
    <source>
        <strain evidence="2">Houghton</strain>
    </source>
</reference>
<reference evidence="2" key="1">
    <citation type="submission" date="2013-10" db="EMBL/GenBank/DDBJ databases">
        <title>Genomic analysis of the causative agents of coccidiosis in chickens.</title>
        <authorList>
            <person name="Reid A.J."/>
            <person name="Blake D."/>
            <person name="Billington K."/>
            <person name="Browne H."/>
            <person name="Dunn M."/>
            <person name="Hung S."/>
            <person name="Kawahara F."/>
            <person name="Miranda-Saavedra D."/>
            <person name="Mourier T."/>
            <person name="Nagra H."/>
            <person name="Otto T.D."/>
            <person name="Rawlings N."/>
            <person name="Sanchez A."/>
            <person name="Sanders M."/>
            <person name="Subramaniam C."/>
            <person name="Tay Y."/>
            <person name="Dear P."/>
            <person name="Doerig C."/>
            <person name="Gruber A."/>
            <person name="Parkinson J."/>
            <person name="Shirley M."/>
            <person name="Wan K.L."/>
            <person name="Berriman M."/>
            <person name="Tomley F."/>
            <person name="Pain A."/>
        </authorList>
    </citation>
    <scope>NUCLEOTIDE SEQUENCE [LARGE SCALE GENOMIC DNA]</scope>
    <source>
        <strain evidence="2">Houghton</strain>
    </source>
</reference>
<dbReference type="AlphaFoldDB" id="U6LYF0"/>
<keyword evidence="1" id="KW-0732">Signal</keyword>
<feature type="chain" id="PRO_5004674715" description="SAG family member" evidence="1">
    <location>
        <begin position="24"/>
        <end position="180"/>
    </location>
</feature>
<protein>
    <recommendedName>
        <fullName evidence="4">SAG family member</fullName>
    </recommendedName>
</protein>
<evidence type="ECO:0008006" key="4">
    <source>
        <dbReference type="Google" id="ProtNLM"/>
    </source>
</evidence>
<gene>
    <name evidence="2" type="ORF">EBH_0045860</name>
</gene>
<organism evidence="2 3">
    <name type="scientific">Eimeria brunetti</name>
    <dbReference type="NCBI Taxonomy" id="51314"/>
    <lineage>
        <taxon>Eukaryota</taxon>
        <taxon>Sar</taxon>
        <taxon>Alveolata</taxon>
        <taxon>Apicomplexa</taxon>
        <taxon>Conoidasida</taxon>
        <taxon>Coccidia</taxon>
        <taxon>Eucoccidiorida</taxon>
        <taxon>Eimeriorina</taxon>
        <taxon>Eimeriidae</taxon>
        <taxon>Eimeria</taxon>
    </lineage>
</organism>
<dbReference type="EMBL" id="HG716015">
    <property type="protein sequence ID" value="CDJ54288.1"/>
    <property type="molecule type" value="Genomic_DNA"/>
</dbReference>
<dbReference type="Proteomes" id="UP000030750">
    <property type="component" value="Unassembled WGS sequence"/>
</dbReference>
<evidence type="ECO:0000256" key="1">
    <source>
        <dbReference type="SAM" id="SignalP"/>
    </source>
</evidence>
<accession>U6LYF0</accession>
<dbReference type="VEuPathDB" id="ToxoDB:EBH_0045860"/>
<proteinExistence type="predicted"/>